<evidence type="ECO:0000313" key="1">
    <source>
        <dbReference type="EMBL" id="OOM73992.1"/>
    </source>
</evidence>
<evidence type="ECO:0000313" key="2">
    <source>
        <dbReference type="Proteomes" id="UP000190890"/>
    </source>
</evidence>
<name>A0A1S8T8K9_9CLOT</name>
<comment type="caution">
    <text evidence="1">The sequence shown here is derived from an EMBL/GenBank/DDBJ whole genome shotgun (WGS) entry which is preliminary data.</text>
</comment>
<dbReference type="Pfam" id="PF09950">
    <property type="entry name" value="Major_capside"/>
    <property type="match status" value="1"/>
</dbReference>
<dbReference type="EMBL" id="LZZM01000206">
    <property type="protein sequence ID" value="OOM73992.1"/>
    <property type="molecule type" value="Genomic_DNA"/>
</dbReference>
<reference evidence="1 2" key="1">
    <citation type="submission" date="2016-05" db="EMBL/GenBank/DDBJ databases">
        <title>Microbial solvent formation.</title>
        <authorList>
            <person name="Poehlein A."/>
            <person name="Montoya Solano J.D."/>
            <person name="Flitsch S."/>
            <person name="Krabben P."/>
            <person name="Duerre P."/>
            <person name="Daniel R."/>
        </authorList>
    </citation>
    <scope>NUCLEOTIDE SEQUENCE [LARGE SCALE GENOMIC DNA]</scope>
    <source>
        <strain evidence="1 2">DSM 2619</strain>
    </source>
</reference>
<protein>
    <recommendedName>
        <fullName evidence="3">DUF2184 domain-containing protein</fullName>
    </recommendedName>
</protein>
<accession>A0A1S8T8K9</accession>
<proteinExistence type="predicted"/>
<dbReference type="AlphaFoldDB" id="A0A1S8T8K9"/>
<sequence length="347" mass="37567">MNEIMKQTMDSIMSSGQRGVVMAQAPGAIYGPGMDSGASGGLLFLTGELEKQDERLLEPLTSLTAPRDIDMLPGGGWTSITSNVFVDYRTTGDDEDSIIGSETTNIPVSQADISKDVFKVHTFSEILRAPLFDELKLQQVGKSLSQILDDGIRLNHSKMIDRNVYVGISKTGTYGLINNPNIVAISAVNGAAGSPLWSKKTPVEIMNDINQLLTNTVTDSGYDLSGMANRVLIDWANYSYIANTPVTLAGTQSILNYLLENNIASNQGINLEIFPCRWCTGAGIGSTQRMVAYVKAPNRVNVDLPVPLSRVMTAPNTTSGSYETIFASQFSQVKYLYYSCAGYIDGI</sequence>
<dbReference type="RefSeq" id="WP_077849177.1">
    <property type="nucleotide sequence ID" value="NZ_LZZM01000206.1"/>
</dbReference>
<gene>
    <name evidence="1" type="ORF">CLPUN_42300</name>
</gene>
<evidence type="ECO:0008006" key="3">
    <source>
        <dbReference type="Google" id="ProtNLM"/>
    </source>
</evidence>
<dbReference type="InterPro" id="IPR020049">
    <property type="entry name" value="Major_capsid-like"/>
</dbReference>
<dbReference type="Proteomes" id="UP000190890">
    <property type="component" value="Unassembled WGS sequence"/>
</dbReference>
<dbReference type="STRING" id="29367.CLPUN_42300"/>
<organism evidence="1 2">
    <name type="scientific">Clostridium puniceum</name>
    <dbReference type="NCBI Taxonomy" id="29367"/>
    <lineage>
        <taxon>Bacteria</taxon>
        <taxon>Bacillati</taxon>
        <taxon>Bacillota</taxon>
        <taxon>Clostridia</taxon>
        <taxon>Eubacteriales</taxon>
        <taxon>Clostridiaceae</taxon>
        <taxon>Clostridium</taxon>
    </lineage>
</organism>
<dbReference type="OrthoDB" id="6472583at2"/>
<keyword evidence="2" id="KW-1185">Reference proteome</keyword>